<organism evidence="5 6">
    <name type="scientific">Dentiscutata erythropus</name>
    <dbReference type="NCBI Taxonomy" id="1348616"/>
    <lineage>
        <taxon>Eukaryota</taxon>
        <taxon>Fungi</taxon>
        <taxon>Fungi incertae sedis</taxon>
        <taxon>Mucoromycota</taxon>
        <taxon>Glomeromycotina</taxon>
        <taxon>Glomeromycetes</taxon>
        <taxon>Diversisporales</taxon>
        <taxon>Gigasporaceae</taxon>
        <taxon>Dentiscutata</taxon>
    </lineage>
</organism>
<gene>
    <name evidence="5" type="ORF">DERYTH_LOCUS11689</name>
</gene>
<dbReference type="AlphaFoldDB" id="A0A9N9EKJ9"/>
<feature type="non-terminal residue" evidence="5">
    <location>
        <position position="1"/>
    </location>
</feature>
<evidence type="ECO:0000256" key="3">
    <source>
        <dbReference type="ARBA" id="ARBA00022525"/>
    </source>
</evidence>
<dbReference type="GO" id="GO:0005576">
    <property type="term" value="C:extracellular region"/>
    <property type="evidence" value="ECO:0007669"/>
    <property type="project" value="UniProtKB-SubCell"/>
</dbReference>
<evidence type="ECO:0000313" key="6">
    <source>
        <dbReference type="Proteomes" id="UP000789405"/>
    </source>
</evidence>
<comment type="caution">
    <text evidence="5">The sequence shown here is derived from an EMBL/GenBank/DDBJ whole genome shotgun (WGS) entry which is preliminary data.</text>
</comment>
<dbReference type="EMBL" id="CAJVPY010007335">
    <property type="protein sequence ID" value="CAG8679051.1"/>
    <property type="molecule type" value="Genomic_DNA"/>
</dbReference>
<keyword evidence="3" id="KW-0964">Secreted</keyword>
<evidence type="ECO:0000256" key="1">
    <source>
        <dbReference type="ARBA" id="ARBA00004340"/>
    </source>
</evidence>
<evidence type="ECO:0000259" key="4">
    <source>
        <dbReference type="Pfam" id="PF20147"/>
    </source>
</evidence>
<sequence>KNKLIGHLKEAIITKKKKIFGIDVDKLKSWKVEIPDENKNMINRLTFHIYDILLPTR</sequence>
<dbReference type="Proteomes" id="UP000789405">
    <property type="component" value="Unassembled WGS sequence"/>
</dbReference>
<dbReference type="OrthoDB" id="10588897at2759"/>
<evidence type="ECO:0000256" key="2">
    <source>
        <dbReference type="ARBA" id="ARBA00004613"/>
    </source>
</evidence>
<protein>
    <submittedName>
        <fullName evidence="5">19811_t:CDS:1</fullName>
    </submittedName>
</protein>
<dbReference type="GO" id="GO:0043657">
    <property type="term" value="C:host cell"/>
    <property type="evidence" value="ECO:0007669"/>
    <property type="project" value="UniProtKB-SubCell"/>
</dbReference>
<comment type="subcellular location">
    <subcellularLocation>
        <location evidence="1">Host cell</location>
    </subcellularLocation>
    <subcellularLocation>
        <location evidence="2">Secreted</location>
    </subcellularLocation>
</comment>
<dbReference type="InterPro" id="IPR045379">
    <property type="entry name" value="Crinkler_N"/>
</dbReference>
<name>A0A9N9EKJ9_9GLOM</name>
<reference evidence="5" key="1">
    <citation type="submission" date="2021-06" db="EMBL/GenBank/DDBJ databases">
        <authorList>
            <person name="Kallberg Y."/>
            <person name="Tangrot J."/>
            <person name="Rosling A."/>
        </authorList>
    </citation>
    <scope>NUCLEOTIDE SEQUENCE</scope>
    <source>
        <strain evidence="5">MA453B</strain>
    </source>
</reference>
<proteinExistence type="predicted"/>
<evidence type="ECO:0000313" key="5">
    <source>
        <dbReference type="EMBL" id="CAG8679051.1"/>
    </source>
</evidence>
<accession>A0A9N9EKJ9</accession>
<feature type="domain" description="Crinkler effector protein N-terminal" evidence="4">
    <location>
        <begin position="2"/>
        <end position="40"/>
    </location>
</feature>
<keyword evidence="6" id="KW-1185">Reference proteome</keyword>
<dbReference type="Pfam" id="PF20147">
    <property type="entry name" value="Crinkler"/>
    <property type="match status" value="1"/>
</dbReference>